<evidence type="ECO:0000256" key="3">
    <source>
        <dbReference type="ARBA" id="ARBA00022670"/>
    </source>
</evidence>
<dbReference type="AlphaFoldDB" id="I7AEB3"/>
<dbReference type="VEuPathDB" id="MicrosporidiaDB:EROM_050570"/>
<keyword evidence="5" id="KW-0378">Hydrolase</keyword>
<dbReference type="Gene3D" id="1.20.1300.20">
    <property type="entry name" value="Peptidase C65 Otubain, subdomain 2"/>
    <property type="match status" value="1"/>
</dbReference>
<dbReference type="EC" id="3.4.19.12" evidence="2"/>
<dbReference type="GO" id="GO:0006508">
    <property type="term" value="P:proteolysis"/>
    <property type="evidence" value="ECO:0007669"/>
    <property type="project" value="UniProtKB-KW"/>
</dbReference>
<evidence type="ECO:0000259" key="8">
    <source>
        <dbReference type="PROSITE" id="PS50802"/>
    </source>
</evidence>
<sequence length="239" mass="27396">MKSYTEFRECIRDGNCLYISYAVVLADLVTSEGEPLLKTLTSAFAKTNSMLHLYNIDELGYKGFYDSFADILADMVNGTKKIEDVPLYSLYDCVAYLRLVVSTEIKSNPEKYQPYIPEMDVDKYCTRFVDPFYQQAGCVEICALSNSIPIRIHIVDITKENEDVYGDHTQHVSIFYTHGHFEPIYQDRREDSRPYFPDKKLDSLRANGGEACNKNQEGCQHLGQKKSKGGEAEEYTEHQ</sequence>
<comment type="catalytic activity">
    <reaction evidence="1">
        <text>Thiol-dependent hydrolysis of ester, thioester, amide, peptide and isopeptide bonds formed by the C-terminal Gly of ubiquitin (a 76-residue protein attached to proteins as an intracellular targeting signal).</text>
        <dbReference type="EC" id="3.4.19.12"/>
    </reaction>
</comment>
<dbReference type="Gene3D" id="3.30.200.60">
    <property type="entry name" value="Peptidase C65 Otubain, subdomain 1"/>
    <property type="match status" value="1"/>
</dbReference>
<dbReference type="Proteomes" id="UP000010094">
    <property type="component" value="Chromosome V"/>
</dbReference>
<evidence type="ECO:0000256" key="1">
    <source>
        <dbReference type="ARBA" id="ARBA00000707"/>
    </source>
</evidence>
<dbReference type="GO" id="GO:0005634">
    <property type="term" value="C:nucleus"/>
    <property type="evidence" value="ECO:0007669"/>
    <property type="project" value="TreeGrafter"/>
</dbReference>
<keyword evidence="6" id="KW-0788">Thiol protease</keyword>
<evidence type="ECO:0000256" key="4">
    <source>
        <dbReference type="ARBA" id="ARBA00022786"/>
    </source>
</evidence>
<keyword evidence="3 9" id="KW-0645">Protease</keyword>
<dbReference type="GeneID" id="20521289"/>
<dbReference type="PROSITE" id="PS50802">
    <property type="entry name" value="OTU"/>
    <property type="match status" value="1"/>
</dbReference>
<keyword evidence="10" id="KW-1185">Reference proteome</keyword>
<dbReference type="GO" id="GO:0071108">
    <property type="term" value="P:protein K48-linked deubiquitination"/>
    <property type="evidence" value="ECO:0007669"/>
    <property type="project" value="TreeGrafter"/>
</dbReference>
<protein>
    <recommendedName>
        <fullName evidence="2">ubiquitinyl hydrolase 1</fullName>
        <ecNumber evidence="2">3.4.19.12</ecNumber>
    </recommendedName>
</protein>
<feature type="region of interest" description="Disordered" evidence="7">
    <location>
        <begin position="214"/>
        <end position="239"/>
    </location>
</feature>
<dbReference type="Pfam" id="PF10275">
    <property type="entry name" value="Peptidase_C65"/>
    <property type="match status" value="1"/>
</dbReference>
<dbReference type="InterPro" id="IPR042467">
    <property type="entry name" value="Peptidase_C65_otubain_sub2"/>
</dbReference>
<dbReference type="PANTHER" id="PTHR12931">
    <property type="entry name" value="UBIQUITIN THIOLESTERASE PROTEIN OTUB"/>
    <property type="match status" value="1"/>
</dbReference>
<accession>I7AEB3</accession>
<dbReference type="HOGENOM" id="CLU_101433_0_0_1"/>
<dbReference type="GO" id="GO:0004843">
    <property type="term" value="F:cysteine-type deubiquitinase activity"/>
    <property type="evidence" value="ECO:0007669"/>
    <property type="project" value="UniProtKB-EC"/>
</dbReference>
<dbReference type="SUPFAM" id="SSF54001">
    <property type="entry name" value="Cysteine proteinases"/>
    <property type="match status" value="1"/>
</dbReference>
<dbReference type="InterPro" id="IPR003323">
    <property type="entry name" value="OTU_dom"/>
</dbReference>
<dbReference type="GO" id="GO:0043130">
    <property type="term" value="F:ubiquitin binding"/>
    <property type="evidence" value="ECO:0007669"/>
    <property type="project" value="TreeGrafter"/>
</dbReference>
<keyword evidence="4" id="KW-0833">Ubl conjugation pathway</keyword>
<dbReference type="RefSeq" id="XP_009264487.1">
    <property type="nucleotide sequence ID" value="XM_009266212.1"/>
</dbReference>
<evidence type="ECO:0000256" key="7">
    <source>
        <dbReference type="SAM" id="MobiDB-lite"/>
    </source>
</evidence>
<dbReference type="OrthoDB" id="18915at2759"/>
<dbReference type="InterPro" id="IPR038765">
    <property type="entry name" value="Papain-like_cys_pep_sf"/>
</dbReference>
<dbReference type="PANTHER" id="PTHR12931:SF15">
    <property type="entry name" value="UBIQUITIN THIOESTERASE OTUBAIN-LIKE"/>
    <property type="match status" value="1"/>
</dbReference>
<dbReference type="InterPro" id="IPR042468">
    <property type="entry name" value="Peptidase_C65_otubain_sub1"/>
</dbReference>
<evidence type="ECO:0000256" key="5">
    <source>
        <dbReference type="ARBA" id="ARBA00022801"/>
    </source>
</evidence>
<evidence type="ECO:0000313" key="10">
    <source>
        <dbReference type="Proteomes" id="UP000010094"/>
    </source>
</evidence>
<feature type="compositionally biased region" description="Basic and acidic residues" evidence="7">
    <location>
        <begin position="228"/>
        <end position="239"/>
    </location>
</feature>
<organism evidence="9 10">
    <name type="scientific">Encephalitozoon romaleae (strain SJ-2008)</name>
    <name type="common">Microsporidian parasite</name>
    <dbReference type="NCBI Taxonomy" id="1178016"/>
    <lineage>
        <taxon>Eukaryota</taxon>
        <taxon>Fungi</taxon>
        <taxon>Fungi incertae sedis</taxon>
        <taxon>Microsporidia</taxon>
        <taxon>Unikaryonidae</taxon>
        <taxon>Encephalitozoon</taxon>
    </lineage>
</organism>
<dbReference type="InterPro" id="IPR019400">
    <property type="entry name" value="Peptidase_C65_otubain"/>
</dbReference>
<reference evidence="9 10" key="1">
    <citation type="journal article" date="2012" name="Proc. Natl. Acad. Sci. U.S.A.">
        <title>Gain and loss of multiple functionally related, horizontally transferred genes in the reduced genomes of two microsporidian parasites.</title>
        <authorList>
            <person name="Pombert J.-F."/>
            <person name="Selman M."/>
            <person name="Burki F."/>
            <person name="Bardell F.T."/>
            <person name="Farinelli L."/>
            <person name="Solter L.F."/>
            <person name="Whitman D.W."/>
            <person name="Weiss L.M."/>
            <person name="Corradi N."/>
            <person name="Keeling P.J."/>
        </authorList>
    </citation>
    <scope>NUCLEOTIDE SEQUENCE [LARGE SCALE GENOMIC DNA]</scope>
    <source>
        <strain evidence="9 10">SJ-2008</strain>
    </source>
</reference>
<evidence type="ECO:0000313" key="9">
    <source>
        <dbReference type="EMBL" id="AFN82990.1"/>
    </source>
</evidence>
<proteinExistence type="predicted"/>
<evidence type="ECO:0000256" key="6">
    <source>
        <dbReference type="ARBA" id="ARBA00022807"/>
    </source>
</evidence>
<name>I7AEB3_ENCRO</name>
<gene>
    <name evidence="9" type="ordered locus">EROM_050570</name>
</gene>
<feature type="domain" description="OTU" evidence="8">
    <location>
        <begin position="5"/>
        <end position="187"/>
    </location>
</feature>
<dbReference type="KEGG" id="ero:EROM_050570"/>
<dbReference type="EMBL" id="CP003522">
    <property type="protein sequence ID" value="AFN82990.1"/>
    <property type="molecule type" value="Genomic_DNA"/>
</dbReference>
<evidence type="ECO:0000256" key="2">
    <source>
        <dbReference type="ARBA" id="ARBA00012759"/>
    </source>
</evidence>
<dbReference type="CDD" id="cd22749">
    <property type="entry name" value="Otubain_C65"/>
    <property type="match status" value="1"/>
</dbReference>